<gene>
    <name evidence="1" type="ORF">SAMN02745129_2958</name>
</gene>
<dbReference type="AlphaFoldDB" id="A0A1M5VTB9"/>
<reference evidence="1 2" key="1">
    <citation type="submission" date="2016-11" db="EMBL/GenBank/DDBJ databases">
        <authorList>
            <person name="Jaros S."/>
            <person name="Januszkiewicz K."/>
            <person name="Wedrychowicz H."/>
        </authorList>
    </citation>
    <scope>NUCLEOTIDE SEQUENCE [LARGE SCALE GENOMIC DNA]</scope>
    <source>
        <strain evidence="1 2">DSM 16917</strain>
    </source>
</reference>
<organism evidence="1 2">
    <name type="scientific">Ferrimonas marina</name>
    <dbReference type="NCBI Taxonomy" id="299255"/>
    <lineage>
        <taxon>Bacteria</taxon>
        <taxon>Pseudomonadati</taxon>
        <taxon>Pseudomonadota</taxon>
        <taxon>Gammaproteobacteria</taxon>
        <taxon>Alteromonadales</taxon>
        <taxon>Ferrimonadaceae</taxon>
        <taxon>Ferrimonas</taxon>
    </lineage>
</organism>
<accession>A0A1M5VTB9</accession>
<dbReference type="Pfam" id="PF22098">
    <property type="entry name" value="DUF6942"/>
    <property type="match status" value="1"/>
</dbReference>
<dbReference type="InterPro" id="IPR054222">
    <property type="entry name" value="DUF6942"/>
</dbReference>
<name>A0A1M5VTB9_9GAMM</name>
<protein>
    <submittedName>
        <fullName evidence="1">Uncharacterized protein</fullName>
    </submittedName>
</protein>
<evidence type="ECO:0000313" key="1">
    <source>
        <dbReference type="EMBL" id="SHH78173.1"/>
    </source>
</evidence>
<dbReference type="OrthoDB" id="6077837at2"/>
<evidence type="ECO:0000313" key="2">
    <source>
        <dbReference type="Proteomes" id="UP000184268"/>
    </source>
</evidence>
<proteinExistence type="predicted"/>
<sequence length="182" mass="19874">MPSWAGTVGLGCADARLRVHIGNRPALAPFDQPDGVMALTNGEIAAIGQACGNGWRKVFSVYAKLVHQLPQSLFEAGQGRQRWQQYRDAQLLQPGSETALLYSPPVAQPAEPCWQILMGRGYGSEVAAQAGIPLTWLDGQFAVSPNHGVILCPYFDYRQLTNARIERLVALMMQGETPRQPS</sequence>
<dbReference type="Proteomes" id="UP000184268">
    <property type="component" value="Unassembled WGS sequence"/>
</dbReference>
<dbReference type="STRING" id="299255.SAMN02745129_2958"/>
<keyword evidence="2" id="KW-1185">Reference proteome</keyword>
<dbReference type="RefSeq" id="WP_067657123.1">
    <property type="nucleotide sequence ID" value="NZ_FQXG01000004.1"/>
</dbReference>
<dbReference type="EMBL" id="FQXG01000004">
    <property type="protein sequence ID" value="SHH78173.1"/>
    <property type="molecule type" value="Genomic_DNA"/>
</dbReference>